<gene>
    <name evidence="1" type="ORF">THF1A12_30281</name>
</gene>
<accession>A0AAU9QNQ1</accession>
<organism evidence="1 2">
    <name type="scientific">Vibrio jasicida</name>
    <dbReference type="NCBI Taxonomy" id="766224"/>
    <lineage>
        <taxon>Bacteria</taxon>
        <taxon>Pseudomonadati</taxon>
        <taxon>Pseudomonadota</taxon>
        <taxon>Gammaproteobacteria</taxon>
        <taxon>Vibrionales</taxon>
        <taxon>Vibrionaceae</taxon>
        <taxon>Vibrio</taxon>
    </lineage>
</organism>
<dbReference type="AlphaFoldDB" id="A0AAU9QNQ1"/>
<name>A0AAU9QNQ1_9VIBR</name>
<dbReference type="Proteomes" id="UP001295462">
    <property type="component" value="Unassembled WGS sequence"/>
</dbReference>
<reference evidence="1" key="1">
    <citation type="submission" date="2022-01" db="EMBL/GenBank/DDBJ databases">
        <authorList>
            <person name="Lagorce A."/>
        </authorList>
    </citation>
    <scope>NUCLEOTIDE SEQUENCE</scope>
    <source>
        <strain evidence="1">Th15_F1_A12</strain>
    </source>
</reference>
<dbReference type="EMBL" id="CAKMUD010000083">
    <property type="protein sequence ID" value="CAH1596332.1"/>
    <property type="molecule type" value="Genomic_DNA"/>
</dbReference>
<protein>
    <submittedName>
        <fullName evidence="1">Uncharacterized protein</fullName>
    </submittedName>
</protein>
<proteinExistence type="predicted"/>
<evidence type="ECO:0000313" key="1">
    <source>
        <dbReference type="EMBL" id="CAH1596332.1"/>
    </source>
</evidence>
<comment type="caution">
    <text evidence="1">The sequence shown here is derived from an EMBL/GenBank/DDBJ whole genome shotgun (WGS) entry which is preliminary data.</text>
</comment>
<sequence length="51" mass="5781">MRIQDSNLSAMAFIESIALNSGNWSDLSLSIRMDLSNETVFMFTCFSPKPY</sequence>
<evidence type="ECO:0000313" key="2">
    <source>
        <dbReference type="Proteomes" id="UP001295462"/>
    </source>
</evidence>